<gene>
    <name evidence="1" type="ORF">HPB47_005318</name>
</gene>
<reference evidence="1 2" key="1">
    <citation type="journal article" date="2020" name="Cell">
        <title>Large-Scale Comparative Analyses of Tick Genomes Elucidate Their Genetic Diversity and Vector Capacities.</title>
        <authorList>
            <consortium name="Tick Genome and Microbiome Consortium (TIGMIC)"/>
            <person name="Jia N."/>
            <person name="Wang J."/>
            <person name="Shi W."/>
            <person name="Du L."/>
            <person name="Sun Y."/>
            <person name="Zhan W."/>
            <person name="Jiang J.F."/>
            <person name="Wang Q."/>
            <person name="Zhang B."/>
            <person name="Ji P."/>
            <person name="Bell-Sakyi L."/>
            <person name="Cui X.M."/>
            <person name="Yuan T.T."/>
            <person name="Jiang B.G."/>
            <person name="Yang W.F."/>
            <person name="Lam T.T."/>
            <person name="Chang Q.C."/>
            <person name="Ding S.J."/>
            <person name="Wang X.J."/>
            <person name="Zhu J.G."/>
            <person name="Ruan X.D."/>
            <person name="Zhao L."/>
            <person name="Wei J.T."/>
            <person name="Ye R.Z."/>
            <person name="Que T.C."/>
            <person name="Du C.H."/>
            <person name="Zhou Y.H."/>
            <person name="Cheng J.X."/>
            <person name="Dai P.F."/>
            <person name="Guo W.B."/>
            <person name="Han X.H."/>
            <person name="Huang E.J."/>
            <person name="Li L.F."/>
            <person name="Wei W."/>
            <person name="Gao Y.C."/>
            <person name="Liu J.Z."/>
            <person name="Shao H.Z."/>
            <person name="Wang X."/>
            <person name="Wang C.C."/>
            <person name="Yang T.C."/>
            <person name="Huo Q.B."/>
            <person name="Li W."/>
            <person name="Chen H.Y."/>
            <person name="Chen S.E."/>
            <person name="Zhou L.G."/>
            <person name="Ni X.B."/>
            <person name="Tian J.H."/>
            <person name="Sheng Y."/>
            <person name="Liu T."/>
            <person name="Pan Y.S."/>
            <person name="Xia L.Y."/>
            <person name="Li J."/>
            <person name="Zhao F."/>
            <person name="Cao W.C."/>
        </authorList>
    </citation>
    <scope>NUCLEOTIDE SEQUENCE [LARGE SCALE GENOMIC DNA]</scope>
    <source>
        <strain evidence="1">Iper-2018</strain>
    </source>
</reference>
<evidence type="ECO:0000313" key="2">
    <source>
        <dbReference type="Proteomes" id="UP000805193"/>
    </source>
</evidence>
<comment type="caution">
    <text evidence="1">The sequence shown here is derived from an EMBL/GenBank/DDBJ whole genome shotgun (WGS) entry which is preliminary data.</text>
</comment>
<organism evidence="1 2">
    <name type="scientific">Ixodes persulcatus</name>
    <name type="common">Taiga tick</name>
    <dbReference type="NCBI Taxonomy" id="34615"/>
    <lineage>
        <taxon>Eukaryota</taxon>
        <taxon>Metazoa</taxon>
        <taxon>Ecdysozoa</taxon>
        <taxon>Arthropoda</taxon>
        <taxon>Chelicerata</taxon>
        <taxon>Arachnida</taxon>
        <taxon>Acari</taxon>
        <taxon>Parasitiformes</taxon>
        <taxon>Ixodida</taxon>
        <taxon>Ixodoidea</taxon>
        <taxon>Ixodidae</taxon>
        <taxon>Ixodinae</taxon>
        <taxon>Ixodes</taxon>
    </lineage>
</organism>
<dbReference type="Proteomes" id="UP000805193">
    <property type="component" value="Unassembled WGS sequence"/>
</dbReference>
<dbReference type="EMBL" id="JABSTQ010010793">
    <property type="protein sequence ID" value="KAG0417873.1"/>
    <property type="molecule type" value="Genomic_DNA"/>
</dbReference>
<proteinExistence type="predicted"/>
<protein>
    <submittedName>
        <fullName evidence="1">Uncharacterized protein</fullName>
    </submittedName>
</protein>
<keyword evidence="2" id="KW-1185">Reference proteome</keyword>
<name>A0AC60PEP2_IXOPE</name>
<evidence type="ECO:0000313" key="1">
    <source>
        <dbReference type="EMBL" id="KAG0417873.1"/>
    </source>
</evidence>
<accession>A0AC60PEP2</accession>
<sequence length="215" mass="23281">MGRKGGRGGPGSGSLRAEVTFWEAARTERNFRQRLGSGLSSSSSSGLVPGPAPPVDRGGRPAPGGVVSWSSSTGVGGKSLSRPNAHRDDPHFRPCFDNRTNRNVTAQLGKSAFLRCRIAQLGDRRDLLPTQQEQLVALHMLLGTQQRSMNALVVEKCNQGEPSSDRDHRDFVPTVFEHKTPAKRSSVARSAPAIRRKKIGDRTSDILGACKAYIR</sequence>